<dbReference type="Pfam" id="PF07735">
    <property type="entry name" value="FBA_2"/>
    <property type="match status" value="1"/>
</dbReference>
<feature type="domain" description="Sdz-33 F-box" evidence="1">
    <location>
        <begin position="129"/>
        <end position="196"/>
    </location>
</feature>
<dbReference type="PANTHER" id="PTHR22899:SF0">
    <property type="entry name" value="F-BOX ASSOCIATED DOMAIN-CONTAINING PROTEIN-RELATED"/>
    <property type="match status" value="1"/>
</dbReference>
<protein>
    <recommendedName>
        <fullName evidence="1">Sdz-33 F-box domain-containing protein</fullName>
    </recommendedName>
</protein>
<evidence type="ECO:0000259" key="1">
    <source>
        <dbReference type="Pfam" id="PF07735"/>
    </source>
</evidence>
<sequence length="252" mass="29302">MADVSTIFYLFGDENINVLQKPITVWMMDKKEDNSAEDDTLEFLNPLGLEQWLEHIKHVFNCREAYQLVFGNGSENINLEIIRDTFGHCESLWIETNPANRAREILGVFQKDLKELKLRNNPFLPGDNEYQKLLLQNFKSLELGFGNRFERLTLDDLLICNAVDINLSPVENFEGINRFLKLWIKGSNPQLHRISIKQRTEIPKDVLKGIQVSKWIKDDPIETEVEIYRVNGTKATISMKGLRFSLFVEIEK</sequence>
<evidence type="ECO:0000313" key="3">
    <source>
        <dbReference type="Proteomes" id="UP000008068"/>
    </source>
</evidence>
<accession>G0ND61</accession>
<dbReference type="OrthoDB" id="5881011at2759"/>
<dbReference type="HOGENOM" id="CLU_028840_1_2_1"/>
<gene>
    <name evidence="2" type="ORF">CAEBREN_20120</name>
</gene>
<dbReference type="InterPro" id="IPR012885">
    <property type="entry name" value="F-box_Sdz-33"/>
</dbReference>
<dbReference type="InParanoid" id="G0ND61"/>
<name>G0ND61_CAEBE</name>
<dbReference type="EMBL" id="GL379866">
    <property type="protein sequence ID" value="EGT58197.1"/>
    <property type="molecule type" value="Genomic_DNA"/>
</dbReference>
<dbReference type="OMA" id="CESLWIE"/>
<evidence type="ECO:0000313" key="2">
    <source>
        <dbReference type="EMBL" id="EGT58197.1"/>
    </source>
</evidence>
<dbReference type="STRING" id="135651.G0ND61"/>
<keyword evidence="3" id="KW-1185">Reference proteome</keyword>
<dbReference type="AlphaFoldDB" id="G0ND61"/>
<dbReference type="Proteomes" id="UP000008068">
    <property type="component" value="Unassembled WGS sequence"/>
</dbReference>
<reference evidence="3" key="1">
    <citation type="submission" date="2011-07" db="EMBL/GenBank/DDBJ databases">
        <authorList>
            <consortium name="Caenorhabditis brenneri Sequencing and Analysis Consortium"/>
            <person name="Wilson R.K."/>
        </authorList>
    </citation>
    <scope>NUCLEOTIDE SEQUENCE [LARGE SCALE GENOMIC DNA]</scope>
    <source>
        <strain evidence="3">PB2801</strain>
    </source>
</reference>
<proteinExistence type="predicted"/>
<organism evidence="3">
    <name type="scientific">Caenorhabditis brenneri</name>
    <name type="common">Nematode worm</name>
    <dbReference type="NCBI Taxonomy" id="135651"/>
    <lineage>
        <taxon>Eukaryota</taxon>
        <taxon>Metazoa</taxon>
        <taxon>Ecdysozoa</taxon>
        <taxon>Nematoda</taxon>
        <taxon>Chromadorea</taxon>
        <taxon>Rhabditida</taxon>
        <taxon>Rhabditina</taxon>
        <taxon>Rhabditomorpha</taxon>
        <taxon>Rhabditoidea</taxon>
        <taxon>Rhabditidae</taxon>
        <taxon>Peloderinae</taxon>
        <taxon>Caenorhabditis</taxon>
    </lineage>
</organism>
<dbReference type="InterPro" id="IPR053222">
    <property type="entry name" value="Zygotic_Embryogenesis-Asso"/>
</dbReference>
<dbReference type="PANTHER" id="PTHR22899">
    <property type="entry name" value="CYCLIN-RELATED F-BOX FAMILY"/>
    <property type="match status" value="1"/>
</dbReference>